<protein>
    <submittedName>
        <fullName evidence="3">Serine hydrolase domain-containing protein</fullName>
    </submittedName>
</protein>
<dbReference type="PANTHER" id="PTHR46825">
    <property type="entry name" value="D-ALANYL-D-ALANINE-CARBOXYPEPTIDASE/ENDOPEPTIDASE AMPH"/>
    <property type="match status" value="1"/>
</dbReference>
<dbReference type="InterPro" id="IPR050491">
    <property type="entry name" value="AmpC-like"/>
</dbReference>
<keyword evidence="4" id="KW-1185">Reference proteome</keyword>
<dbReference type="Pfam" id="PF00144">
    <property type="entry name" value="Beta-lactamase"/>
    <property type="match status" value="1"/>
</dbReference>
<gene>
    <name evidence="3" type="ORF">GCM10009838_10860</name>
</gene>
<evidence type="ECO:0000259" key="2">
    <source>
        <dbReference type="Pfam" id="PF00144"/>
    </source>
</evidence>
<proteinExistence type="predicted"/>
<keyword evidence="3" id="KW-0378">Hydrolase</keyword>
<reference evidence="3 4" key="1">
    <citation type="journal article" date="2019" name="Int. J. Syst. Evol. Microbiol.">
        <title>The Global Catalogue of Microorganisms (GCM) 10K type strain sequencing project: providing services to taxonomists for standard genome sequencing and annotation.</title>
        <authorList>
            <consortium name="The Broad Institute Genomics Platform"/>
            <consortium name="The Broad Institute Genome Sequencing Center for Infectious Disease"/>
            <person name="Wu L."/>
            <person name="Ma J."/>
        </authorList>
    </citation>
    <scope>NUCLEOTIDE SEQUENCE [LARGE SCALE GENOMIC DNA]</scope>
    <source>
        <strain evidence="3 4">JCM 16013</strain>
    </source>
</reference>
<dbReference type="Proteomes" id="UP001499854">
    <property type="component" value="Unassembled WGS sequence"/>
</dbReference>
<comment type="caution">
    <text evidence="3">The sequence shown here is derived from an EMBL/GenBank/DDBJ whole genome shotgun (WGS) entry which is preliminary data.</text>
</comment>
<feature type="domain" description="Beta-lactamase-related" evidence="2">
    <location>
        <begin position="55"/>
        <end position="363"/>
    </location>
</feature>
<feature type="signal peptide" evidence="1">
    <location>
        <begin position="1"/>
        <end position="26"/>
    </location>
</feature>
<dbReference type="GO" id="GO:0016787">
    <property type="term" value="F:hydrolase activity"/>
    <property type="evidence" value="ECO:0007669"/>
    <property type="project" value="UniProtKB-KW"/>
</dbReference>
<name>A0ABN2QQT3_9ACTN</name>
<dbReference type="InterPro" id="IPR012338">
    <property type="entry name" value="Beta-lactam/transpept-like"/>
</dbReference>
<keyword evidence="1" id="KW-0732">Signal</keyword>
<organism evidence="3 4">
    <name type="scientific">Catenulispora subtropica</name>
    <dbReference type="NCBI Taxonomy" id="450798"/>
    <lineage>
        <taxon>Bacteria</taxon>
        <taxon>Bacillati</taxon>
        <taxon>Actinomycetota</taxon>
        <taxon>Actinomycetes</taxon>
        <taxon>Catenulisporales</taxon>
        <taxon>Catenulisporaceae</taxon>
        <taxon>Catenulispora</taxon>
    </lineage>
</organism>
<dbReference type="EMBL" id="BAAAQM010000004">
    <property type="protein sequence ID" value="GAA1956750.1"/>
    <property type="molecule type" value="Genomic_DNA"/>
</dbReference>
<accession>A0ABN2QQT3</accession>
<evidence type="ECO:0000313" key="3">
    <source>
        <dbReference type="EMBL" id="GAA1956750.1"/>
    </source>
</evidence>
<dbReference type="RefSeq" id="WP_344655806.1">
    <property type="nucleotide sequence ID" value="NZ_BAAAQM010000004.1"/>
</dbReference>
<dbReference type="PANTHER" id="PTHR46825:SF7">
    <property type="entry name" value="D-ALANYL-D-ALANINE CARBOXYPEPTIDASE"/>
    <property type="match status" value="1"/>
</dbReference>
<dbReference type="SUPFAM" id="SSF56601">
    <property type="entry name" value="beta-lactamase/transpeptidase-like"/>
    <property type="match status" value="1"/>
</dbReference>
<evidence type="ECO:0000313" key="4">
    <source>
        <dbReference type="Proteomes" id="UP001499854"/>
    </source>
</evidence>
<dbReference type="InterPro" id="IPR001466">
    <property type="entry name" value="Beta-lactam-related"/>
</dbReference>
<feature type="chain" id="PRO_5046451108" evidence="1">
    <location>
        <begin position="27"/>
        <end position="370"/>
    </location>
</feature>
<evidence type="ECO:0000256" key="1">
    <source>
        <dbReference type="SAM" id="SignalP"/>
    </source>
</evidence>
<sequence length="370" mass="38732">MRRRTLLTAGLAVAASATITSTSAAAADEVSPQRSAGPDFVALLDAVVTAGAVSAIAEVREDTHVWRGGSGSAELGGHRAAPVAGRYRAGSVTKTLVATVVLQLADEGRLRLSDSVEHWLPGLVPGGRRITVRHLLQHMSGLFDYTSDLLPEPSAVLAIRSRTFQPVELVRIAVAHPPYFEPGTNQNYSNTDYILLGMIIDRAAGRSWRTEAERRILRPLGLRDTELPGASPRIAGPHAHVYIAAPDGVPVDVTTMNPTMAGAAGELISTTADLNRFFDTLLTPGCLLPTATLADMTDPRDTGFGLGLEVADLPTGRVFGHGGGGPGFLGLSFITADRARQITLTSAVWGGEPHAAAAAMLMAALGGCLI</sequence>
<dbReference type="Gene3D" id="3.40.710.10">
    <property type="entry name" value="DD-peptidase/beta-lactamase superfamily"/>
    <property type="match status" value="1"/>
</dbReference>